<dbReference type="Gene3D" id="2.60.120.10">
    <property type="entry name" value="Jelly Rolls"/>
    <property type="match status" value="1"/>
</dbReference>
<evidence type="ECO:0000256" key="1">
    <source>
        <dbReference type="ARBA" id="ARBA00023015"/>
    </source>
</evidence>
<dbReference type="InterPro" id="IPR009057">
    <property type="entry name" value="Homeodomain-like_sf"/>
</dbReference>
<dbReference type="Pfam" id="PF12833">
    <property type="entry name" value="HTH_18"/>
    <property type="match status" value="1"/>
</dbReference>
<dbReference type="Pfam" id="PF02311">
    <property type="entry name" value="AraC_binding"/>
    <property type="match status" value="1"/>
</dbReference>
<dbReference type="CDD" id="cd06976">
    <property type="entry name" value="cupin_MtlR-like_N"/>
    <property type="match status" value="1"/>
</dbReference>
<dbReference type="GO" id="GO:0043565">
    <property type="term" value="F:sequence-specific DNA binding"/>
    <property type="evidence" value="ECO:0007669"/>
    <property type="project" value="InterPro"/>
</dbReference>
<dbReference type="SUPFAM" id="SSF51182">
    <property type="entry name" value="RmlC-like cupins"/>
    <property type="match status" value="1"/>
</dbReference>
<feature type="domain" description="HTH araC/xylS-type" evidence="4">
    <location>
        <begin position="188"/>
        <end position="286"/>
    </location>
</feature>
<dbReference type="InterPro" id="IPR014710">
    <property type="entry name" value="RmlC-like_jellyroll"/>
</dbReference>
<evidence type="ECO:0000256" key="2">
    <source>
        <dbReference type="ARBA" id="ARBA00023125"/>
    </source>
</evidence>
<dbReference type="HOGENOM" id="CLU_000445_88_3_10"/>
<proteinExistence type="predicted"/>
<name>W0F4F4_9BACT</name>
<dbReference type="RefSeq" id="WP_008587006.1">
    <property type="nucleotide sequence ID" value="NZ_CP007035.1"/>
</dbReference>
<dbReference type="OrthoDB" id="745435at2"/>
<dbReference type="STRING" id="929713.NIASO_15670"/>
<dbReference type="Gene3D" id="1.10.10.60">
    <property type="entry name" value="Homeodomain-like"/>
    <property type="match status" value="2"/>
</dbReference>
<evidence type="ECO:0000313" key="5">
    <source>
        <dbReference type="EMBL" id="AHF16201.1"/>
    </source>
</evidence>
<dbReference type="SUPFAM" id="SSF46689">
    <property type="entry name" value="Homeodomain-like"/>
    <property type="match status" value="2"/>
</dbReference>
<evidence type="ECO:0000259" key="4">
    <source>
        <dbReference type="PROSITE" id="PS01124"/>
    </source>
</evidence>
<keyword evidence="2" id="KW-0238">DNA-binding</keyword>
<dbReference type="PROSITE" id="PS00041">
    <property type="entry name" value="HTH_ARAC_FAMILY_1"/>
    <property type="match status" value="1"/>
</dbReference>
<dbReference type="EMBL" id="CP007035">
    <property type="protein sequence ID" value="AHF16201.1"/>
    <property type="molecule type" value="Genomic_DNA"/>
</dbReference>
<organism evidence="5 6">
    <name type="scientific">Niabella soli DSM 19437</name>
    <dbReference type="NCBI Taxonomy" id="929713"/>
    <lineage>
        <taxon>Bacteria</taxon>
        <taxon>Pseudomonadati</taxon>
        <taxon>Bacteroidota</taxon>
        <taxon>Chitinophagia</taxon>
        <taxon>Chitinophagales</taxon>
        <taxon>Chitinophagaceae</taxon>
        <taxon>Niabella</taxon>
    </lineage>
</organism>
<dbReference type="eggNOG" id="COG2207">
    <property type="taxonomic scope" value="Bacteria"/>
</dbReference>
<dbReference type="InterPro" id="IPR018060">
    <property type="entry name" value="HTH_AraC"/>
</dbReference>
<keyword evidence="3" id="KW-0804">Transcription</keyword>
<evidence type="ECO:0000256" key="3">
    <source>
        <dbReference type="ARBA" id="ARBA00023163"/>
    </source>
</evidence>
<dbReference type="GO" id="GO:0003700">
    <property type="term" value="F:DNA-binding transcription factor activity"/>
    <property type="evidence" value="ECO:0007669"/>
    <property type="project" value="InterPro"/>
</dbReference>
<keyword evidence="1" id="KW-0805">Transcription regulation</keyword>
<reference evidence="5 6" key="1">
    <citation type="submission" date="2013-12" db="EMBL/GenBank/DDBJ databases">
        <authorList>
            <consortium name="DOE Joint Genome Institute"/>
            <person name="Eisen J."/>
            <person name="Huntemann M."/>
            <person name="Han J."/>
            <person name="Chen A."/>
            <person name="Kyrpides N."/>
            <person name="Mavromatis K."/>
            <person name="Markowitz V."/>
            <person name="Palaniappan K."/>
            <person name="Ivanova N."/>
            <person name="Schaumberg A."/>
            <person name="Pati A."/>
            <person name="Liolios K."/>
            <person name="Nordberg H.P."/>
            <person name="Cantor M.N."/>
            <person name="Hua S.X."/>
            <person name="Woyke T."/>
        </authorList>
    </citation>
    <scope>NUCLEOTIDE SEQUENCE [LARGE SCALE GENOMIC DNA]</scope>
    <source>
        <strain evidence="6">DSM 19437</strain>
    </source>
</reference>
<protein>
    <submittedName>
        <fullName evidence="5">AraC family transcriptional regulator</fullName>
    </submittedName>
</protein>
<dbReference type="InterPro" id="IPR018062">
    <property type="entry name" value="HTH_AraC-typ_CS"/>
</dbReference>
<keyword evidence="6" id="KW-1185">Reference proteome</keyword>
<evidence type="ECO:0000313" key="6">
    <source>
        <dbReference type="Proteomes" id="UP000003586"/>
    </source>
</evidence>
<sequence>MKAVEWRLPQEIDKSFILFEEKGTYFVYPWHYHPEYELVLITKSTGRRMVGDHIGYFQEGDLVLMGPALPHVWVNDDVYVKGEASTPAEAIVVQFVPEFLGQHFLNIPEIEPFRKILLKSKRGLAIRGKACKMITSLMIKMRGQNGLQRLASLLTIFDILSGTRDYELLASPTYEQSIQATDYSDRFSKITDYIMRNFNNDIALHEIAGVANMGVTAFCNFFKQHHKATFVEYLNIVRIGHACKLLGEKNFNVVEIAYECGYNTLANFNRQFKKIKSMTPSEYRKTLHV</sequence>
<dbReference type="PROSITE" id="PS01124">
    <property type="entry name" value="HTH_ARAC_FAMILY_2"/>
    <property type="match status" value="1"/>
</dbReference>
<accession>W0F4F4</accession>
<dbReference type="AlphaFoldDB" id="W0F4F4"/>
<dbReference type="SMART" id="SM00342">
    <property type="entry name" value="HTH_ARAC"/>
    <property type="match status" value="1"/>
</dbReference>
<dbReference type="InterPro" id="IPR003313">
    <property type="entry name" value="AraC-bd"/>
</dbReference>
<dbReference type="PRINTS" id="PR00032">
    <property type="entry name" value="HTHARAC"/>
</dbReference>
<dbReference type="Proteomes" id="UP000003586">
    <property type="component" value="Chromosome"/>
</dbReference>
<dbReference type="PANTHER" id="PTHR43280">
    <property type="entry name" value="ARAC-FAMILY TRANSCRIPTIONAL REGULATOR"/>
    <property type="match status" value="1"/>
</dbReference>
<dbReference type="InterPro" id="IPR020449">
    <property type="entry name" value="Tscrpt_reg_AraC-type_HTH"/>
</dbReference>
<dbReference type="InterPro" id="IPR011051">
    <property type="entry name" value="RmlC_Cupin_sf"/>
</dbReference>
<dbReference type="KEGG" id="nso:NIASO_15670"/>
<dbReference type="PANTHER" id="PTHR43280:SF27">
    <property type="entry name" value="TRANSCRIPTIONAL REGULATOR MTLR"/>
    <property type="match status" value="1"/>
</dbReference>
<gene>
    <name evidence="5" type="ORF">NIASO_15670</name>
</gene>